<reference evidence="1 2" key="1">
    <citation type="submission" date="2023-03" db="EMBL/GenBank/DDBJ databases">
        <title>Draft genome sequence of type strain Streptomyces ferralitis JCM 14344.</title>
        <authorList>
            <person name="Klaysubun C."/>
            <person name="Duangmal K."/>
        </authorList>
    </citation>
    <scope>NUCLEOTIDE SEQUENCE [LARGE SCALE GENOMIC DNA]</scope>
    <source>
        <strain evidence="1 2">JCM 14344</strain>
    </source>
</reference>
<proteinExistence type="predicted"/>
<dbReference type="Gene3D" id="1.10.287.1060">
    <property type="entry name" value="ESAT-6-like"/>
    <property type="match status" value="1"/>
</dbReference>
<evidence type="ECO:0000313" key="2">
    <source>
        <dbReference type="Proteomes" id="UP001220022"/>
    </source>
</evidence>
<dbReference type="RefSeq" id="WP_275818146.1">
    <property type="nucleotide sequence ID" value="NZ_BAAANM010000014.1"/>
</dbReference>
<organism evidence="1 2">
    <name type="scientific">Streptantibioticus ferralitis</name>
    <dbReference type="NCBI Taxonomy" id="236510"/>
    <lineage>
        <taxon>Bacteria</taxon>
        <taxon>Bacillati</taxon>
        <taxon>Actinomycetota</taxon>
        <taxon>Actinomycetes</taxon>
        <taxon>Kitasatosporales</taxon>
        <taxon>Streptomycetaceae</taxon>
        <taxon>Streptantibioticus</taxon>
    </lineage>
</organism>
<name>A0ABT5Z4M0_9ACTN</name>
<dbReference type="SUPFAM" id="SSF140453">
    <property type="entry name" value="EsxAB dimer-like"/>
    <property type="match status" value="1"/>
</dbReference>
<dbReference type="Proteomes" id="UP001220022">
    <property type="component" value="Unassembled WGS sequence"/>
</dbReference>
<comment type="caution">
    <text evidence="1">The sequence shown here is derived from an EMBL/GenBank/DDBJ whole genome shotgun (WGS) entry which is preliminary data.</text>
</comment>
<keyword evidence="2" id="KW-1185">Reference proteome</keyword>
<dbReference type="EMBL" id="JARHTQ010000018">
    <property type="protein sequence ID" value="MDF2258775.1"/>
    <property type="molecule type" value="Genomic_DNA"/>
</dbReference>
<gene>
    <name evidence="1" type="ORF">P2L57_24525</name>
</gene>
<dbReference type="InterPro" id="IPR010310">
    <property type="entry name" value="T7SS_ESAT-6-like"/>
</dbReference>
<sequence length="96" mass="10635">MTSYQVSLEQMDFVKGEMDSITKQIQQTLSDLDDGAKQRLAEWSSDARDAYNVAKAKWDAAAADMQNQLATATVAVGNIGEYYTSGEKYGVSLWEQ</sequence>
<dbReference type="InterPro" id="IPR036689">
    <property type="entry name" value="ESAT-6-like_sf"/>
</dbReference>
<accession>A0ABT5Z4M0</accession>
<protein>
    <submittedName>
        <fullName evidence="1">WXG100 family type VII secretion target</fullName>
    </submittedName>
</protein>
<evidence type="ECO:0000313" key="1">
    <source>
        <dbReference type="EMBL" id="MDF2258775.1"/>
    </source>
</evidence>
<dbReference type="Pfam" id="PF06013">
    <property type="entry name" value="WXG100"/>
    <property type="match status" value="1"/>
</dbReference>